<dbReference type="InterPro" id="IPR036576">
    <property type="entry name" value="WRKY_dom_sf"/>
</dbReference>
<dbReference type="PANTHER" id="PTHR32096">
    <property type="entry name" value="WRKY TRANSCRIPTION FACTOR 30-RELATED-RELATED"/>
    <property type="match status" value="1"/>
</dbReference>
<dbReference type="Proteomes" id="UP000188354">
    <property type="component" value="Chromosome LG11"/>
</dbReference>
<dbReference type="Gramene" id="OIW02319">
    <property type="protein sequence ID" value="OIW02319"/>
    <property type="gene ID" value="TanjilG_11213"/>
</dbReference>
<dbReference type="KEGG" id="lang:109359014"/>
<evidence type="ECO:0000259" key="6">
    <source>
        <dbReference type="PROSITE" id="PS50811"/>
    </source>
</evidence>
<organism evidence="7 8">
    <name type="scientific">Lupinus angustifolius</name>
    <name type="common">Narrow-leaved blue lupine</name>
    <dbReference type="NCBI Taxonomy" id="3871"/>
    <lineage>
        <taxon>Eukaryota</taxon>
        <taxon>Viridiplantae</taxon>
        <taxon>Streptophyta</taxon>
        <taxon>Embryophyta</taxon>
        <taxon>Tracheophyta</taxon>
        <taxon>Spermatophyta</taxon>
        <taxon>Magnoliopsida</taxon>
        <taxon>eudicotyledons</taxon>
        <taxon>Gunneridae</taxon>
        <taxon>Pentapetalae</taxon>
        <taxon>rosids</taxon>
        <taxon>fabids</taxon>
        <taxon>Fabales</taxon>
        <taxon>Fabaceae</taxon>
        <taxon>Papilionoideae</taxon>
        <taxon>50 kb inversion clade</taxon>
        <taxon>genistoids sensu lato</taxon>
        <taxon>core genistoids</taxon>
        <taxon>Genisteae</taxon>
        <taxon>Lupinus</taxon>
    </lineage>
</organism>
<dbReference type="SMART" id="SM00774">
    <property type="entry name" value="WRKY"/>
    <property type="match status" value="1"/>
</dbReference>
<evidence type="ECO:0000256" key="2">
    <source>
        <dbReference type="ARBA" id="ARBA00023015"/>
    </source>
</evidence>
<dbReference type="InterPro" id="IPR003657">
    <property type="entry name" value="WRKY_dom"/>
</dbReference>
<dbReference type="GO" id="GO:0000976">
    <property type="term" value="F:transcription cis-regulatory region binding"/>
    <property type="evidence" value="ECO:0007669"/>
    <property type="project" value="TreeGrafter"/>
</dbReference>
<name>A0A1J7GP75_LUPAN</name>
<dbReference type="GO" id="GO:0005634">
    <property type="term" value="C:nucleus"/>
    <property type="evidence" value="ECO:0007669"/>
    <property type="project" value="UniProtKB-SubCell"/>
</dbReference>
<evidence type="ECO:0000256" key="1">
    <source>
        <dbReference type="ARBA" id="ARBA00004123"/>
    </source>
</evidence>
<evidence type="ECO:0000313" key="7">
    <source>
        <dbReference type="EMBL" id="OIW02319.1"/>
    </source>
</evidence>
<keyword evidence="5" id="KW-0539">Nucleus</keyword>
<keyword evidence="3" id="KW-0238">DNA-binding</keyword>
<dbReference type="OMA" id="HTCIQAN"/>
<keyword evidence="4" id="KW-0804">Transcription</keyword>
<dbReference type="PROSITE" id="PS50811">
    <property type="entry name" value="WRKY"/>
    <property type="match status" value="1"/>
</dbReference>
<sequence>MESHLKLEEADLISDLMQGKELTKQLHDHMFSSSSSHETKEVLLERILLSYDKALTKLKWEANVGNGETKITNGNMMGSPCSFTNENPKTEVFDQVVKHRSVSKRRKTMDIWKKQVKVCLGAVIERSLDDGNSWRKYGQKDILRANFPREYYRCTHKHTQGCLATKHVQKSDEEPTTYEITYKGRHTCIQANHANKAFSSRAKICLGEHKHHNHQKNEAQEEKIEQPPHETIFTFSSELEVKIEDLKTKKNIFPSFCFPSPSIGSEIEDNNIFSDTLIENPFMECFSPAFLSPATSESNIFCLSPCHFGSSGLGLSVQTSESDITDVVSATTSITNSPIVNLDELNLFLDNVDFDTFPMHP</sequence>
<evidence type="ECO:0000256" key="5">
    <source>
        <dbReference type="ARBA" id="ARBA00023242"/>
    </source>
</evidence>
<evidence type="ECO:0000313" key="8">
    <source>
        <dbReference type="Proteomes" id="UP000188354"/>
    </source>
</evidence>
<dbReference type="InterPro" id="IPR044810">
    <property type="entry name" value="WRKY_plant"/>
</dbReference>
<dbReference type="SUPFAM" id="SSF118290">
    <property type="entry name" value="WRKY DNA-binding domain"/>
    <property type="match status" value="1"/>
</dbReference>
<comment type="subcellular location">
    <subcellularLocation>
        <location evidence="1">Nucleus</location>
    </subcellularLocation>
</comment>
<dbReference type="Pfam" id="PF03106">
    <property type="entry name" value="WRKY"/>
    <property type="match status" value="1"/>
</dbReference>
<dbReference type="OrthoDB" id="1888929at2759"/>
<gene>
    <name evidence="7" type="ORF">TanjilG_11213</name>
</gene>
<accession>A0A1J7GP75</accession>
<proteinExistence type="predicted"/>
<dbReference type="AlphaFoldDB" id="A0A1J7GP75"/>
<keyword evidence="8" id="KW-1185">Reference proteome</keyword>
<dbReference type="STRING" id="3871.A0A1J7GP75"/>
<dbReference type="GO" id="GO:0003700">
    <property type="term" value="F:DNA-binding transcription factor activity"/>
    <property type="evidence" value="ECO:0007669"/>
    <property type="project" value="InterPro"/>
</dbReference>
<feature type="domain" description="WRKY" evidence="6">
    <location>
        <begin position="128"/>
        <end position="186"/>
    </location>
</feature>
<reference evidence="7 8" key="1">
    <citation type="journal article" date="2017" name="Plant Biotechnol. J.">
        <title>A comprehensive draft genome sequence for lupin (Lupinus angustifolius), an emerging health food: insights into plant-microbe interactions and legume evolution.</title>
        <authorList>
            <person name="Hane J.K."/>
            <person name="Ming Y."/>
            <person name="Kamphuis L.G."/>
            <person name="Nelson M.N."/>
            <person name="Garg G."/>
            <person name="Atkins C.A."/>
            <person name="Bayer P.E."/>
            <person name="Bravo A."/>
            <person name="Bringans S."/>
            <person name="Cannon S."/>
            <person name="Edwards D."/>
            <person name="Foley R."/>
            <person name="Gao L.L."/>
            <person name="Harrison M.J."/>
            <person name="Huang W."/>
            <person name="Hurgobin B."/>
            <person name="Li S."/>
            <person name="Liu C.W."/>
            <person name="McGrath A."/>
            <person name="Morahan G."/>
            <person name="Murray J."/>
            <person name="Weller J."/>
            <person name="Jian J."/>
            <person name="Singh K.B."/>
        </authorList>
    </citation>
    <scope>NUCLEOTIDE SEQUENCE [LARGE SCALE GENOMIC DNA]</scope>
    <source>
        <strain evidence="8">cv. Tanjil</strain>
        <tissue evidence="7">Whole plant</tissue>
    </source>
</reference>
<evidence type="ECO:0000256" key="3">
    <source>
        <dbReference type="ARBA" id="ARBA00023125"/>
    </source>
</evidence>
<dbReference type="PANTHER" id="PTHR32096:SF133">
    <property type="entry name" value="WRKY TRANSCRIPTION FACTOR 41-RELATED"/>
    <property type="match status" value="1"/>
</dbReference>
<dbReference type="Gene3D" id="2.20.25.80">
    <property type="entry name" value="WRKY domain"/>
    <property type="match status" value="1"/>
</dbReference>
<dbReference type="EMBL" id="CM007371">
    <property type="protein sequence ID" value="OIW02319.1"/>
    <property type="molecule type" value="Genomic_DNA"/>
</dbReference>
<evidence type="ECO:0000256" key="4">
    <source>
        <dbReference type="ARBA" id="ARBA00023163"/>
    </source>
</evidence>
<keyword evidence="2" id="KW-0805">Transcription regulation</keyword>
<protein>
    <recommendedName>
        <fullName evidence="6">WRKY domain-containing protein</fullName>
    </recommendedName>
</protein>